<dbReference type="EMBL" id="JARBHB010000009">
    <property type="protein sequence ID" value="KAJ8875802.1"/>
    <property type="molecule type" value="Genomic_DNA"/>
</dbReference>
<protein>
    <submittedName>
        <fullName evidence="1">Uncharacterized protein</fullName>
    </submittedName>
</protein>
<dbReference type="Proteomes" id="UP001159363">
    <property type="component" value="Chromosome 8"/>
</dbReference>
<reference evidence="1 2" key="1">
    <citation type="submission" date="2023-02" db="EMBL/GenBank/DDBJ databases">
        <title>LHISI_Scaffold_Assembly.</title>
        <authorList>
            <person name="Stuart O.P."/>
            <person name="Cleave R."/>
            <person name="Magrath M.J.L."/>
            <person name="Mikheyev A.S."/>
        </authorList>
    </citation>
    <scope>NUCLEOTIDE SEQUENCE [LARGE SCALE GENOMIC DNA]</scope>
    <source>
        <strain evidence="1">Daus_M_001</strain>
        <tissue evidence="1">Leg muscle</tissue>
    </source>
</reference>
<name>A0ABQ9GUV5_9NEOP</name>
<organism evidence="1 2">
    <name type="scientific">Dryococelus australis</name>
    <dbReference type="NCBI Taxonomy" id="614101"/>
    <lineage>
        <taxon>Eukaryota</taxon>
        <taxon>Metazoa</taxon>
        <taxon>Ecdysozoa</taxon>
        <taxon>Arthropoda</taxon>
        <taxon>Hexapoda</taxon>
        <taxon>Insecta</taxon>
        <taxon>Pterygota</taxon>
        <taxon>Neoptera</taxon>
        <taxon>Polyneoptera</taxon>
        <taxon>Phasmatodea</taxon>
        <taxon>Verophasmatodea</taxon>
        <taxon>Anareolatae</taxon>
        <taxon>Phasmatidae</taxon>
        <taxon>Eurycanthinae</taxon>
        <taxon>Dryococelus</taxon>
    </lineage>
</organism>
<accession>A0ABQ9GUV5</accession>
<gene>
    <name evidence="1" type="ORF">PR048_023703</name>
</gene>
<comment type="caution">
    <text evidence="1">The sequence shown here is derived from an EMBL/GenBank/DDBJ whole genome shotgun (WGS) entry which is preliminary data.</text>
</comment>
<proteinExistence type="predicted"/>
<sequence>MHVHRMILYFSLFERHDMTSSVEVFPTSIEVEGMMHVQFHCRRLCEFHIKSIWREGIYVPLMMEKNSVRGGLLKSVRCNCPAQQVVDFVKVATVTVWTKARFLW</sequence>
<evidence type="ECO:0000313" key="1">
    <source>
        <dbReference type="EMBL" id="KAJ8875802.1"/>
    </source>
</evidence>
<evidence type="ECO:0000313" key="2">
    <source>
        <dbReference type="Proteomes" id="UP001159363"/>
    </source>
</evidence>
<keyword evidence="2" id="KW-1185">Reference proteome</keyword>